<evidence type="ECO:0000256" key="4">
    <source>
        <dbReference type="ARBA" id="ARBA00023014"/>
    </source>
</evidence>
<proteinExistence type="predicted"/>
<dbReference type="GO" id="GO:0051537">
    <property type="term" value="F:2 iron, 2 sulfur cluster binding"/>
    <property type="evidence" value="ECO:0007669"/>
    <property type="project" value="UniProtKB-KW"/>
</dbReference>
<dbReference type="PROSITE" id="PS51296">
    <property type="entry name" value="RIESKE"/>
    <property type="match status" value="1"/>
</dbReference>
<organism evidence="6 7">
    <name type="scientific">Staphylococcus haemolyticus</name>
    <dbReference type="NCBI Taxonomy" id="1283"/>
    <lineage>
        <taxon>Bacteria</taxon>
        <taxon>Bacillati</taxon>
        <taxon>Bacillota</taxon>
        <taxon>Bacilli</taxon>
        <taxon>Bacillales</taxon>
        <taxon>Staphylococcaceae</taxon>
        <taxon>Staphylococcus</taxon>
    </lineage>
</organism>
<dbReference type="InterPro" id="IPR017941">
    <property type="entry name" value="Rieske_2Fe-2S"/>
</dbReference>
<dbReference type="AlphaFoldDB" id="A0A7Z1N798"/>
<accession>A0A7Z1N798</accession>
<keyword evidence="2" id="KW-0479">Metal-binding</keyword>
<reference evidence="6 7" key="1">
    <citation type="submission" date="2017-11" db="EMBL/GenBank/DDBJ databases">
        <authorList>
            <person name="Founou R.C."/>
            <person name="Founou L."/>
            <person name="Allam M."/>
            <person name="Ismail A."/>
            <person name="Essack S.Y."/>
        </authorList>
    </citation>
    <scope>NUCLEOTIDE SEQUENCE [LARGE SCALE GENOMIC DNA]</scope>
    <source>
        <strain evidence="6 7">G811N2B1</strain>
    </source>
</reference>
<evidence type="ECO:0000313" key="6">
    <source>
        <dbReference type="EMBL" id="PPJ76893.1"/>
    </source>
</evidence>
<feature type="non-terminal residue" evidence="6">
    <location>
        <position position="212"/>
    </location>
</feature>
<dbReference type="GO" id="GO:0004497">
    <property type="term" value="F:monooxygenase activity"/>
    <property type="evidence" value="ECO:0007669"/>
    <property type="project" value="UniProtKB-ARBA"/>
</dbReference>
<name>A0A7Z1N798_STAHA</name>
<dbReference type="EMBL" id="PGWX01000165">
    <property type="protein sequence ID" value="PPJ76893.1"/>
    <property type="molecule type" value="Genomic_DNA"/>
</dbReference>
<protein>
    <recommendedName>
        <fullName evidence="5">Rieske domain-containing protein</fullName>
    </recommendedName>
</protein>
<dbReference type="InterPro" id="IPR036922">
    <property type="entry name" value="Rieske_2Fe-2S_sf"/>
</dbReference>
<gene>
    <name evidence="6" type="ORF">CV019_02405</name>
</gene>
<sequence length="212" mass="23758">FAVSTLPWGAIAARELTGLDKKTYAKAKIADASAIKVGEAVEFAYPEKHDSALLVRLGDNEYKAYQNTCTHLKCPVFWSGERGELVCPCHHVLYDVQTGIPFAGPPRRTGKRYARLHIIQYVVAGAHQLPSLSAPEYRAFQMRARILVSLVLVVSESDQQSGIMLLRVSELDGFADFDRARIGNFGFRIRFFVQTRQLARGNRAPRQSRYGE</sequence>
<evidence type="ECO:0000313" key="7">
    <source>
        <dbReference type="Proteomes" id="UP000238153"/>
    </source>
</evidence>
<dbReference type="CDD" id="cd03467">
    <property type="entry name" value="Rieske"/>
    <property type="match status" value="1"/>
</dbReference>
<dbReference type="GO" id="GO:0046872">
    <property type="term" value="F:metal ion binding"/>
    <property type="evidence" value="ECO:0007669"/>
    <property type="project" value="UniProtKB-KW"/>
</dbReference>
<dbReference type="GO" id="GO:0016705">
    <property type="term" value="F:oxidoreductase activity, acting on paired donors, with incorporation or reduction of molecular oxygen"/>
    <property type="evidence" value="ECO:0007669"/>
    <property type="project" value="UniProtKB-ARBA"/>
</dbReference>
<evidence type="ECO:0000256" key="1">
    <source>
        <dbReference type="ARBA" id="ARBA00022714"/>
    </source>
</evidence>
<keyword evidence="3" id="KW-0408">Iron</keyword>
<dbReference type="Gene3D" id="2.102.10.10">
    <property type="entry name" value="Rieske [2Fe-2S] iron-sulphur domain"/>
    <property type="match status" value="1"/>
</dbReference>
<evidence type="ECO:0000259" key="5">
    <source>
        <dbReference type="PROSITE" id="PS51296"/>
    </source>
</evidence>
<keyword evidence="4" id="KW-0411">Iron-sulfur</keyword>
<evidence type="ECO:0000256" key="3">
    <source>
        <dbReference type="ARBA" id="ARBA00023004"/>
    </source>
</evidence>
<feature type="non-terminal residue" evidence="6">
    <location>
        <position position="1"/>
    </location>
</feature>
<dbReference type="Proteomes" id="UP000238153">
    <property type="component" value="Unassembled WGS sequence"/>
</dbReference>
<dbReference type="SUPFAM" id="SSF50022">
    <property type="entry name" value="ISP domain"/>
    <property type="match status" value="1"/>
</dbReference>
<feature type="domain" description="Rieske" evidence="5">
    <location>
        <begin position="29"/>
        <end position="124"/>
    </location>
</feature>
<keyword evidence="1" id="KW-0001">2Fe-2S</keyword>
<dbReference type="Pfam" id="PF00355">
    <property type="entry name" value="Rieske"/>
    <property type="match status" value="1"/>
</dbReference>
<evidence type="ECO:0000256" key="2">
    <source>
        <dbReference type="ARBA" id="ARBA00022723"/>
    </source>
</evidence>
<comment type="caution">
    <text evidence="6">The sequence shown here is derived from an EMBL/GenBank/DDBJ whole genome shotgun (WGS) entry which is preliminary data.</text>
</comment>